<dbReference type="AlphaFoldDB" id="A0A6A3WU89"/>
<protein>
    <submittedName>
        <fullName evidence="2">Uncharacterized protein</fullName>
    </submittedName>
</protein>
<comment type="caution">
    <text evidence="2">The sequence shown here is derived from an EMBL/GenBank/DDBJ whole genome shotgun (WGS) entry which is preliminary data.</text>
</comment>
<evidence type="ECO:0000313" key="2">
    <source>
        <dbReference type="EMBL" id="KAE9191191.1"/>
    </source>
</evidence>
<name>A0A6A3WU89_9STRA</name>
<dbReference type="Proteomes" id="UP000433483">
    <property type="component" value="Unassembled WGS sequence"/>
</dbReference>
<proteinExistence type="predicted"/>
<evidence type="ECO:0000313" key="4">
    <source>
        <dbReference type="Proteomes" id="UP000440367"/>
    </source>
</evidence>
<accession>A0A6A3WU89</accession>
<dbReference type="EMBL" id="QXGD01002257">
    <property type="protein sequence ID" value="KAE9191191.1"/>
    <property type="molecule type" value="Genomic_DNA"/>
</dbReference>
<organism evidence="2 4">
    <name type="scientific">Phytophthora fragariae</name>
    <dbReference type="NCBI Taxonomy" id="53985"/>
    <lineage>
        <taxon>Eukaryota</taxon>
        <taxon>Sar</taxon>
        <taxon>Stramenopiles</taxon>
        <taxon>Oomycota</taxon>
        <taxon>Peronosporomycetes</taxon>
        <taxon>Peronosporales</taxon>
        <taxon>Peronosporaceae</taxon>
        <taxon>Phytophthora</taxon>
    </lineage>
</organism>
<sequence length="45" mass="5158">MTKPRTRSTTEGQQIELFAGGLLEQETMYSHNALQRFSAHVEYAE</sequence>
<dbReference type="EMBL" id="QXGB01002221">
    <property type="protein sequence ID" value="KAE9180169.1"/>
    <property type="molecule type" value="Genomic_DNA"/>
</dbReference>
<keyword evidence="3" id="KW-1185">Reference proteome</keyword>
<dbReference type="Proteomes" id="UP000440367">
    <property type="component" value="Unassembled WGS sequence"/>
</dbReference>
<evidence type="ECO:0000313" key="1">
    <source>
        <dbReference type="EMBL" id="KAE9180169.1"/>
    </source>
</evidence>
<gene>
    <name evidence="2" type="ORF">PF002_g24570</name>
    <name evidence="1" type="ORF">PF005_g23394</name>
</gene>
<reference evidence="3 4" key="1">
    <citation type="submission" date="2018-08" db="EMBL/GenBank/DDBJ databases">
        <title>Genomic investigation of the strawberry pathogen Phytophthora fragariae indicates pathogenicity is determined by transcriptional variation in three key races.</title>
        <authorList>
            <person name="Adams T.M."/>
            <person name="Armitage A.D."/>
            <person name="Sobczyk M.K."/>
            <person name="Bates H.J."/>
            <person name="Dunwell J.M."/>
            <person name="Nellist C.F."/>
            <person name="Harrison R.J."/>
        </authorList>
    </citation>
    <scope>NUCLEOTIDE SEQUENCE [LARGE SCALE GENOMIC DNA]</scope>
    <source>
        <strain evidence="2 4">BC-1</strain>
        <strain evidence="1 3">NOV-27</strain>
    </source>
</reference>
<evidence type="ECO:0000313" key="3">
    <source>
        <dbReference type="Proteomes" id="UP000433483"/>
    </source>
</evidence>